<dbReference type="RefSeq" id="WP_189385378.1">
    <property type="nucleotide sequence ID" value="NZ_BAABFY010000051.1"/>
</dbReference>
<feature type="binding site" evidence="7 8">
    <location>
        <position position="130"/>
    </location>
    <ligand>
        <name>substrate</name>
    </ligand>
</feature>
<evidence type="ECO:0000259" key="11">
    <source>
        <dbReference type="Pfam" id="PF10590"/>
    </source>
</evidence>
<dbReference type="EMBL" id="BMYS01000014">
    <property type="protein sequence ID" value="GGW89987.1"/>
    <property type="molecule type" value="Genomic_DNA"/>
</dbReference>
<keyword evidence="13" id="KW-1185">Reference proteome</keyword>
<dbReference type="NCBIfam" id="NF004231">
    <property type="entry name" value="PRK05679.1"/>
    <property type="match status" value="1"/>
</dbReference>
<keyword evidence="4 7" id="KW-0288">FMN</keyword>
<reference evidence="12" key="2">
    <citation type="submission" date="2020-09" db="EMBL/GenBank/DDBJ databases">
        <authorList>
            <person name="Sun Q."/>
            <person name="Kim S."/>
        </authorList>
    </citation>
    <scope>NUCLEOTIDE SEQUENCE</scope>
    <source>
        <strain evidence="12">KCTC 23732</strain>
    </source>
</reference>
<dbReference type="PROSITE" id="PS01064">
    <property type="entry name" value="PYRIDOX_OXIDASE"/>
    <property type="match status" value="1"/>
</dbReference>
<comment type="pathway">
    <text evidence="7">Cofactor metabolism; pyridoxal 5'-phosphate salvage; pyridoxal 5'-phosphate from pyridoxine 5'-phosphate: step 1/1.</text>
</comment>
<dbReference type="HAMAP" id="MF_01629">
    <property type="entry name" value="PdxH"/>
    <property type="match status" value="1"/>
</dbReference>
<feature type="binding site" evidence="7 9">
    <location>
        <begin position="60"/>
        <end position="65"/>
    </location>
    <ligand>
        <name>FMN</name>
        <dbReference type="ChEBI" id="CHEBI:58210"/>
    </ligand>
</feature>
<dbReference type="InterPro" id="IPR019740">
    <property type="entry name" value="Pyridox_Oxase_CS"/>
</dbReference>
<dbReference type="GO" id="GO:0008615">
    <property type="term" value="P:pyridoxine biosynthetic process"/>
    <property type="evidence" value="ECO:0007669"/>
    <property type="project" value="UniProtKB-UniRule"/>
</dbReference>
<keyword evidence="3 7" id="KW-0285">Flavoprotein</keyword>
<reference evidence="12" key="1">
    <citation type="journal article" date="2014" name="Int. J. Syst. Evol. Microbiol.">
        <title>Complete genome sequence of Corynebacterium casei LMG S-19264T (=DSM 44701T), isolated from a smear-ripened cheese.</title>
        <authorList>
            <consortium name="US DOE Joint Genome Institute (JGI-PGF)"/>
            <person name="Walter F."/>
            <person name="Albersmeier A."/>
            <person name="Kalinowski J."/>
            <person name="Ruckert C."/>
        </authorList>
    </citation>
    <scope>NUCLEOTIDE SEQUENCE</scope>
    <source>
        <strain evidence="12">KCTC 23732</strain>
    </source>
</reference>
<comment type="subunit">
    <text evidence="2 7">Homodimer.</text>
</comment>
<feature type="binding site" evidence="7 8">
    <location>
        <position position="65"/>
    </location>
    <ligand>
        <name>substrate</name>
    </ligand>
</feature>
<feature type="binding site" evidence="7 9">
    <location>
        <position position="82"/>
    </location>
    <ligand>
        <name>FMN</name>
        <dbReference type="ChEBI" id="CHEBI:58210"/>
    </ligand>
</feature>
<dbReference type="InterPro" id="IPR019576">
    <property type="entry name" value="Pyridoxamine_oxidase_dimer_C"/>
</dbReference>
<keyword evidence="5 7" id="KW-0560">Oxidoreductase</keyword>
<feature type="domain" description="Pyridoxamine 5'-phosphate oxidase N-terminal" evidence="10">
    <location>
        <begin position="33"/>
        <end position="142"/>
    </location>
</feature>
<name>A0A918MZJ7_9BURK</name>
<evidence type="ECO:0000313" key="12">
    <source>
        <dbReference type="EMBL" id="GGW89987.1"/>
    </source>
</evidence>
<feature type="binding site" evidence="7 8">
    <location>
        <position position="122"/>
    </location>
    <ligand>
        <name>substrate</name>
    </ligand>
</feature>
<dbReference type="FunFam" id="2.30.110.10:FF:000020">
    <property type="entry name" value="PNPO isoform 11"/>
    <property type="match status" value="1"/>
</dbReference>
<dbReference type="PANTHER" id="PTHR10851">
    <property type="entry name" value="PYRIDOXINE-5-PHOSPHATE OXIDASE"/>
    <property type="match status" value="1"/>
</dbReference>
<dbReference type="Pfam" id="PF10590">
    <property type="entry name" value="PNP_phzG_C"/>
    <property type="match status" value="1"/>
</dbReference>
<comment type="similarity">
    <text evidence="1 7">Belongs to the pyridoxamine 5'-phosphate oxidase family.</text>
</comment>
<dbReference type="Pfam" id="PF01243">
    <property type="entry name" value="PNPOx_N"/>
    <property type="match status" value="1"/>
</dbReference>
<protein>
    <recommendedName>
        <fullName evidence="7">Pyridoxine/pyridoxamine 5'-phosphate oxidase</fullName>
        <ecNumber evidence="7">1.4.3.5</ecNumber>
    </recommendedName>
    <alternativeName>
        <fullName evidence="7">PNP/PMP oxidase</fullName>
        <shortName evidence="7">PNPOx</shortName>
    </alternativeName>
    <alternativeName>
        <fullName evidence="7">Pyridoxal 5'-phosphate synthase</fullName>
    </alternativeName>
</protein>
<feature type="binding site" evidence="8">
    <location>
        <begin position="7"/>
        <end position="10"/>
    </location>
    <ligand>
        <name>substrate</name>
    </ligand>
</feature>
<feature type="binding site" evidence="7 9">
    <location>
        <position position="182"/>
    </location>
    <ligand>
        <name>FMN</name>
        <dbReference type="ChEBI" id="CHEBI:58210"/>
    </ligand>
</feature>
<dbReference type="InterPro" id="IPR000659">
    <property type="entry name" value="Pyridox_Oxase"/>
</dbReference>
<comment type="pathway">
    <text evidence="7">Cofactor metabolism; pyridoxal 5'-phosphate salvage; pyridoxal 5'-phosphate from pyridoxamine 5'-phosphate: step 1/1.</text>
</comment>
<evidence type="ECO:0000313" key="13">
    <source>
        <dbReference type="Proteomes" id="UP000608345"/>
    </source>
</evidence>
<feature type="binding site" evidence="7 8">
    <location>
        <position position="126"/>
    </location>
    <ligand>
        <name>substrate</name>
    </ligand>
</feature>
<proteinExistence type="inferred from homology"/>
<evidence type="ECO:0000256" key="6">
    <source>
        <dbReference type="ARBA" id="ARBA00023096"/>
    </source>
</evidence>
<feature type="binding site" evidence="7 9">
    <location>
        <position position="104"/>
    </location>
    <ligand>
        <name>FMN</name>
        <dbReference type="ChEBI" id="CHEBI:58210"/>
    </ligand>
</feature>
<evidence type="ECO:0000259" key="10">
    <source>
        <dbReference type="Pfam" id="PF01243"/>
    </source>
</evidence>
<evidence type="ECO:0000256" key="9">
    <source>
        <dbReference type="PIRSR" id="PIRSR000190-2"/>
    </source>
</evidence>
<evidence type="ECO:0000256" key="7">
    <source>
        <dbReference type="HAMAP-Rule" id="MF_01629"/>
    </source>
</evidence>
<comment type="function">
    <text evidence="7">Catalyzes the oxidation of either pyridoxine 5'-phosphate (PNP) or pyridoxamine 5'-phosphate (PMP) into pyridoxal 5'-phosphate (PLP).</text>
</comment>
<dbReference type="Gene3D" id="2.30.110.10">
    <property type="entry name" value="Electron Transport, Fmn-binding Protein, Chain A"/>
    <property type="match status" value="1"/>
</dbReference>
<dbReference type="AlphaFoldDB" id="A0A918MZJ7"/>
<comment type="catalytic activity">
    <reaction evidence="7">
        <text>pyridoxamine 5'-phosphate + O2 + H2O = pyridoxal 5'-phosphate + H2O2 + NH4(+)</text>
        <dbReference type="Rhea" id="RHEA:15817"/>
        <dbReference type="ChEBI" id="CHEBI:15377"/>
        <dbReference type="ChEBI" id="CHEBI:15379"/>
        <dbReference type="ChEBI" id="CHEBI:16240"/>
        <dbReference type="ChEBI" id="CHEBI:28938"/>
        <dbReference type="ChEBI" id="CHEBI:58451"/>
        <dbReference type="ChEBI" id="CHEBI:597326"/>
        <dbReference type="EC" id="1.4.3.5"/>
    </reaction>
</comment>
<comment type="catalytic activity">
    <reaction evidence="7">
        <text>pyridoxine 5'-phosphate + O2 = pyridoxal 5'-phosphate + H2O2</text>
        <dbReference type="Rhea" id="RHEA:15149"/>
        <dbReference type="ChEBI" id="CHEBI:15379"/>
        <dbReference type="ChEBI" id="CHEBI:16240"/>
        <dbReference type="ChEBI" id="CHEBI:58589"/>
        <dbReference type="ChEBI" id="CHEBI:597326"/>
        <dbReference type="EC" id="1.4.3.5"/>
    </reaction>
</comment>
<dbReference type="GO" id="GO:0004733">
    <property type="term" value="F:pyridoxamine phosphate oxidase activity"/>
    <property type="evidence" value="ECO:0007669"/>
    <property type="project" value="UniProtKB-UniRule"/>
</dbReference>
<evidence type="ECO:0000256" key="5">
    <source>
        <dbReference type="ARBA" id="ARBA00023002"/>
    </source>
</evidence>
<dbReference type="InterPro" id="IPR011576">
    <property type="entry name" value="Pyridox_Oxase_N"/>
</dbReference>
<comment type="caution">
    <text evidence="7">Lacks conserved residue(s) required for the propagation of feature annotation.</text>
</comment>
<evidence type="ECO:0000256" key="2">
    <source>
        <dbReference type="ARBA" id="ARBA00011738"/>
    </source>
</evidence>
<dbReference type="GO" id="GO:0010181">
    <property type="term" value="F:FMN binding"/>
    <property type="evidence" value="ECO:0007669"/>
    <property type="project" value="UniProtKB-UniRule"/>
</dbReference>
<feature type="domain" description="Pyridoxine 5'-phosphate oxidase dimerisation C-terminal" evidence="11">
    <location>
        <begin position="169"/>
        <end position="210"/>
    </location>
</feature>
<dbReference type="SUPFAM" id="SSF50475">
    <property type="entry name" value="FMN-binding split barrel"/>
    <property type="match status" value="1"/>
</dbReference>
<evidence type="ECO:0000256" key="3">
    <source>
        <dbReference type="ARBA" id="ARBA00022630"/>
    </source>
</evidence>
<feature type="binding site" evidence="7 9">
    <location>
        <begin position="75"/>
        <end position="76"/>
    </location>
    <ligand>
        <name>FMN</name>
        <dbReference type="ChEBI" id="CHEBI:58210"/>
    </ligand>
</feature>
<organism evidence="12 13">
    <name type="scientific">Advenella faeciporci</name>
    <dbReference type="NCBI Taxonomy" id="797535"/>
    <lineage>
        <taxon>Bacteria</taxon>
        <taxon>Pseudomonadati</taxon>
        <taxon>Pseudomonadota</taxon>
        <taxon>Betaproteobacteria</taxon>
        <taxon>Burkholderiales</taxon>
        <taxon>Alcaligenaceae</taxon>
    </lineage>
</organism>
<dbReference type="Proteomes" id="UP000608345">
    <property type="component" value="Unassembled WGS sequence"/>
</dbReference>
<comment type="cofactor">
    <cofactor evidence="7 9">
        <name>FMN</name>
        <dbReference type="ChEBI" id="CHEBI:58210"/>
    </cofactor>
    <text evidence="7 9">Binds 1 FMN per subunit.</text>
</comment>
<accession>A0A918MZJ7</accession>
<dbReference type="EC" id="1.4.3.5" evidence="7"/>
<dbReference type="PIRSF" id="PIRSF000190">
    <property type="entry name" value="Pyd_amn-ph_oxd"/>
    <property type="match status" value="1"/>
</dbReference>
<dbReference type="PANTHER" id="PTHR10851:SF0">
    <property type="entry name" value="PYRIDOXINE-5'-PHOSPHATE OXIDASE"/>
    <property type="match status" value="1"/>
</dbReference>
<keyword evidence="6 7" id="KW-0664">Pyridoxine biosynthesis</keyword>
<comment type="caution">
    <text evidence="12">The sequence shown here is derived from an EMBL/GenBank/DDBJ whole genome shotgun (WGS) entry which is preliminary data.</text>
</comment>
<feature type="binding site" evidence="7 9">
    <location>
        <position position="192"/>
    </location>
    <ligand>
        <name>FMN</name>
        <dbReference type="ChEBI" id="CHEBI:58210"/>
    </ligand>
</feature>
<dbReference type="InterPro" id="IPR012349">
    <property type="entry name" value="Split_barrel_FMN-bd"/>
</dbReference>
<gene>
    <name evidence="7 12" type="primary">pdxH</name>
    <name evidence="12" type="ORF">GCM10011450_20300</name>
</gene>
<feature type="binding site" evidence="7 9">
    <location>
        <begin position="139"/>
        <end position="140"/>
    </location>
    <ligand>
        <name>FMN</name>
        <dbReference type="ChEBI" id="CHEBI:58210"/>
    </ligand>
</feature>
<evidence type="ECO:0000256" key="4">
    <source>
        <dbReference type="ARBA" id="ARBA00022643"/>
    </source>
</evidence>
<dbReference type="NCBIfam" id="TIGR00558">
    <property type="entry name" value="pdxH"/>
    <property type="match status" value="1"/>
</dbReference>
<evidence type="ECO:0000256" key="1">
    <source>
        <dbReference type="ARBA" id="ARBA00007301"/>
    </source>
</evidence>
<evidence type="ECO:0000256" key="8">
    <source>
        <dbReference type="PIRSR" id="PIRSR000190-1"/>
    </source>
</evidence>
<sequence length="210" mass="24133">MSIADLRQKYERNVLLESQLAPDPMTQFSNWFEEARQGEILEPNAMIVSTVSAEGKPSSRTVLLKGFDQEGLVFFTSYESNKGKDLSANPNISALFCWLPLQRQVHINGHVVKLTEEASTDYFNSRPEESRIGAWASIQSQPITRAELESREQHFKEKFGSHIPKPPYWGGYLIIPETIEFWQGRPSRLHDRIQYSKDNNGNWTFTRLSP</sequence>
<feature type="binding site" evidence="7 8">
    <location>
        <begin position="188"/>
        <end position="190"/>
    </location>
    <ligand>
        <name>substrate</name>
    </ligand>
</feature>